<dbReference type="GO" id="GO:0003677">
    <property type="term" value="F:DNA binding"/>
    <property type="evidence" value="ECO:0007669"/>
    <property type="project" value="InterPro"/>
</dbReference>
<dbReference type="InterPro" id="IPR014001">
    <property type="entry name" value="Helicase_ATP-bd"/>
</dbReference>
<dbReference type="GO" id="GO:0005524">
    <property type="term" value="F:ATP binding"/>
    <property type="evidence" value="ECO:0007669"/>
    <property type="project" value="InterPro"/>
</dbReference>
<proteinExistence type="predicted"/>
<dbReference type="EMBL" id="MN988521">
    <property type="protein sequence ID" value="QIG71327.1"/>
    <property type="molecule type" value="Genomic_DNA"/>
</dbReference>
<keyword evidence="2" id="KW-0547">Nucleotide-binding</keyword>
<sequence>MSQVSTIKLEFADFYKIALSSDSQFILDYFRKSLSTEYETSYTINLRGGGKKKITQKKDMKIYQDLKSCLLIDAGLVDYIIASISTLLRENGPENFKIESLLPKIQPLVLSEKWFKIFNSHPRGEEFAKNQLTDFPKITSSFGGTAELFTGYGKTELQLSIAECFTEQYPGNVLILAPDNAIKDEIYLRSKRWEVDVGDRDWSKRINVINPVGFMRSKALSSESREWHSDVKMVLTDESHHLTAESWHKIFGLICHLDRSYGFSASVDVGEGQIMLPGSTTLKSLGPRNMKIVGLSGSLKVRRRLPVPVSVLRVYHRVADPTKCRDQDGWMIAYDQTITQMKFAADMLNTMVETDRIFFVPIYKKESGFQLYKNLISLGSSSIFWTSDELHVNGEKVTTDNPLAYVKEFMRKTPARTLISTRFEGIDIPNLDGIVPLTGTSHRMTIQPVGRSARNQDVLVILMYDKNNPIVMYQSKIRRNRIENEYNIVSSRSRTID</sequence>
<reference evidence="2 3" key="1">
    <citation type="submission" date="2020-01" db="EMBL/GenBank/DDBJ databases">
        <title>Patterns of diversity and host range of bacteriophage communities associated with bean-nodulatin bacteria.</title>
        <authorList>
            <person name="Vann Cauwenberghe J."/>
            <person name="Santamaria R.I."/>
            <person name="Bustos P."/>
            <person name="Juarez S."/>
            <person name="Gonzalez V."/>
        </authorList>
    </citation>
    <scope>NUCLEOTIDE SEQUENCE [LARGE SCALE GENOMIC DNA]</scope>
</reference>
<organism evidence="2 3">
    <name type="scientific">Rhizobium phage RHph_TM30</name>
    <dbReference type="NCBI Taxonomy" id="2509764"/>
    <lineage>
        <taxon>Viruses</taxon>
        <taxon>Duplodnaviria</taxon>
        <taxon>Heunggongvirae</taxon>
        <taxon>Uroviricota</taxon>
        <taxon>Caudoviricetes</taxon>
        <taxon>Kleczkowskaviridae</taxon>
        <taxon>Cuauhnahuacvirus</taxon>
        <taxon>Cuauhnahuacvirus TM30</taxon>
    </lineage>
</organism>
<keyword evidence="2" id="KW-0347">Helicase</keyword>
<dbReference type="InterPro" id="IPR027417">
    <property type="entry name" value="P-loop_NTPase"/>
</dbReference>
<dbReference type="GO" id="GO:0004386">
    <property type="term" value="F:helicase activity"/>
    <property type="evidence" value="ECO:0007669"/>
    <property type="project" value="UniProtKB-KW"/>
</dbReference>
<dbReference type="SMART" id="SM00487">
    <property type="entry name" value="DEXDc"/>
    <property type="match status" value="1"/>
</dbReference>
<evidence type="ECO:0000313" key="2">
    <source>
        <dbReference type="EMBL" id="QIG71327.1"/>
    </source>
</evidence>
<dbReference type="Proteomes" id="UP000629603">
    <property type="component" value="Segment"/>
</dbReference>
<dbReference type="GO" id="GO:0016787">
    <property type="term" value="F:hydrolase activity"/>
    <property type="evidence" value="ECO:0007669"/>
    <property type="project" value="InterPro"/>
</dbReference>
<evidence type="ECO:0000313" key="3">
    <source>
        <dbReference type="Proteomes" id="UP000629603"/>
    </source>
</evidence>
<keyword evidence="3" id="KW-1185">Reference proteome</keyword>
<dbReference type="SUPFAM" id="SSF52540">
    <property type="entry name" value="P-loop containing nucleoside triphosphate hydrolases"/>
    <property type="match status" value="2"/>
</dbReference>
<accession>A0A7S5R566</accession>
<keyword evidence="2" id="KW-0378">Hydrolase</keyword>
<dbReference type="Gene3D" id="3.40.50.300">
    <property type="entry name" value="P-loop containing nucleotide triphosphate hydrolases"/>
    <property type="match status" value="1"/>
</dbReference>
<feature type="domain" description="Helicase ATP-binding" evidence="1">
    <location>
        <begin position="123"/>
        <end position="328"/>
    </location>
</feature>
<protein>
    <submittedName>
        <fullName evidence="2">ATP-dependent RNA-DNA and DNA-DNA helicase protein</fullName>
    </submittedName>
</protein>
<gene>
    <name evidence="2" type="ORF">EVB93_220</name>
</gene>
<name>A0A7S5R566_9CAUD</name>
<evidence type="ECO:0000259" key="1">
    <source>
        <dbReference type="SMART" id="SM00487"/>
    </source>
</evidence>
<keyword evidence="2" id="KW-0067">ATP-binding</keyword>
<dbReference type="InterPro" id="IPR006935">
    <property type="entry name" value="Helicase/UvrB_N"/>
</dbReference>
<dbReference type="Pfam" id="PF04851">
    <property type="entry name" value="ResIII"/>
    <property type="match status" value="1"/>
</dbReference>